<reference evidence="10 11" key="1">
    <citation type="submission" date="2018-10" db="EMBL/GenBank/DDBJ databases">
        <title>Genomic Encyclopedia of Type Strains, Phase IV (KMG-IV): sequencing the most valuable type-strain genomes for metagenomic binning, comparative biology and taxonomic classification.</title>
        <authorList>
            <person name="Goeker M."/>
        </authorList>
    </citation>
    <scope>NUCLEOTIDE SEQUENCE [LARGE SCALE GENOMIC DNA]</scope>
    <source>
        <strain evidence="10 11">DSM 22228</strain>
    </source>
</reference>
<dbReference type="InterPro" id="IPR028366">
    <property type="entry name" value="PhoU"/>
</dbReference>
<dbReference type="GO" id="GO:0030643">
    <property type="term" value="P:intracellular phosphate ion homeostasis"/>
    <property type="evidence" value="ECO:0007669"/>
    <property type="project" value="InterPro"/>
</dbReference>
<evidence type="ECO:0000256" key="1">
    <source>
        <dbReference type="ARBA" id="ARBA00004496"/>
    </source>
</evidence>
<dbReference type="OrthoDB" id="9814256at2"/>
<dbReference type="PANTHER" id="PTHR42930:SF3">
    <property type="entry name" value="PHOSPHATE-SPECIFIC TRANSPORT SYSTEM ACCESSORY PROTEIN PHOU"/>
    <property type="match status" value="1"/>
</dbReference>
<proteinExistence type="inferred from homology"/>
<organism evidence="10 11">
    <name type="scientific">Orbus hercynius</name>
    <dbReference type="NCBI Taxonomy" id="593135"/>
    <lineage>
        <taxon>Bacteria</taxon>
        <taxon>Pseudomonadati</taxon>
        <taxon>Pseudomonadota</taxon>
        <taxon>Gammaproteobacteria</taxon>
        <taxon>Orbales</taxon>
        <taxon>Orbaceae</taxon>
        <taxon>Orbus</taxon>
    </lineage>
</organism>
<comment type="function">
    <text evidence="7 8">Plays a role in the regulation of phosphate uptake.</text>
</comment>
<keyword evidence="6 8" id="KW-0592">Phosphate transport</keyword>
<feature type="domain" description="PhoU" evidence="9">
    <location>
        <begin position="128"/>
        <end position="211"/>
    </location>
</feature>
<dbReference type="GO" id="GO:0045936">
    <property type="term" value="P:negative regulation of phosphate metabolic process"/>
    <property type="evidence" value="ECO:0007669"/>
    <property type="project" value="InterPro"/>
</dbReference>
<gene>
    <name evidence="10" type="ORF">DES39_0881</name>
</gene>
<accession>A0A495RK12</accession>
<name>A0A495RK12_9GAMM</name>
<keyword evidence="5 8" id="KW-0963">Cytoplasm</keyword>
<keyword evidence="11" id="KW-1185">Reference proteome</keyword>
<evidence type="ECO:0000313" key="10">
    <source>
        <dbReference type="EMBL" id="RKS87640.1"/>
    </source>
</evidence>
<dbReference type="Gene3D" id="1.20.58.220">
    <property type="entry name" value="Phosphate transport system protein phou homolog 2, domain 2"/>
    <property type="match status" value="1"/>
</dbReference>
<comment type="caution">
    <text evidence="10">The sequence shown here is derived from an EMBL/GenBank/DDBJ whole genome shotgun (WGS) entry which is preliminary data.</text>
</comment>
<dbReference type="PIRSF" id="PIRSF003107">
    <property type="entry name" value="PhoU"/>
    <property type="match status" value="1"/>
</dbReference>
<evidence type="ECO:0000256" key="8">
    <source>
        <dbReference type="PIRNR" id="PIRNR003107"/>
    </source>
</evidence>
<dbReference type="Pfam" id="PF01895">
    <property type="entry name" value="PhoU"/>
    <property type="match status" value="2"/>
</dbReference>
<comment type="similarity">
    <text evidence="2 8">Belongs to the PhoU family.</text>
</comment>
<dbReference type="FunFam" id="1.20.58.220:FF:000004">
    <property type="entry name" value="Phosphate-specific transport system accessory protein PhoU"/>
    <property type="match status" value="1"/>
</dbReference>
<dbReference type="NCBIfam" id="NF008332">
    <property type="entry name" value="PRK11115.1"/>
    <property type="match status" value="1"/>
</dbReference>
<dbReference type="EMBL" id="RBWY01000001">
    <property type="protein sequence ID" value="RKS87640.1"/>
    <property type="molecule type" value="Genomic_DNA"/>
</dbReference>
<sequence length="234" mass="26721">MDYLGKHISGQFDADLAHIRTQLMIMGGLVEQQLTDAISTLRNHDITLAEQVIDNDQKVNRLEVEIDEACVKIIAKRQPTASDLRLIMVIIKAIMELERIGDSAKDICQIAKQSFTQEQQDILTGLDAMGHNAIQMLQDVLDAFTRMDLNEAVRVYKEDKRIAQNYEMVIRQHMTFMMADPRSIPNIITALNCARSILRISSRCQNISELIFYFIKGQDFRHVGDDVIETLLNQ</sequence>
<protein>
    <recommendedName>
        <fullName evidence="8">Phosphate-specific transport system accessory protein PhoU</fullName>
    </recommendedName>
</protein>
<dbReference type="GO" id="GO:0005737">
    <property type="term" value="C:cytoplasm"/>
    <property type="evidence" value="ECO:0007669"/>
    <property type="project" value="UniProtKB-SubCell"/>
</dbReference>
<dbReference type="InterPro" id="IPR026022">
    <property type="entry name" value="PhoU_dom"/>
</dbReference>
<dbReference type="RefSeq" id="WP_121144521.1">
    <property type="nucleotide sequence ID" value="NZ_RBWY01000001.1"/>
</dbReference>
<dbReference type="GO" id="GO:0006817">
    <property type="term" value="P:phosphate ion transport"/>
    <property type="evidence" value="ECO:0007669"/>
    <property type="project" value="UniProtKB-KW"/>
</dbReference>
<dbReference type="InterPro" id="IPR038078">
    <property type="entry name" value="PhoU-like_sf"/>
</dbReference>
<evidence type="ECO:0000256" key="2">
    <source>
        <dbReference type="ARBA" id="ARBA00008107"/>
    </source>
</evidence>
<dbReference type="SUPFAM" id="SSF109755">
    <property type="entry name" value="PhoU-like"/>
    <property type="match status" value="1"/>
</dbReference>
<keyword evidence="4 8" id="KW-0813">Transport</keyword>
<evidence type="ECO:0000259" key="9">
    <source>
        <dbReference type="Pfam" id="PF01895"/>
    </source>
</evidence>
<comment type="subcellular location">
    <subcellularLocation>
        <location evidence="1 8">Cytoplasm</location>
    </subcellularLocation>
</comment>
<dbReference type="AlphaFoldDB" id="A0A495RK12"/>
<dbReference type="NCBIfam" id="TIGR02135">
    <property type="entry name" value="phoU_full"/>
    <property type="match status" value="1"/>
</dbReference>
<evidence type="ECO:0000256" key="6">
    <source>
        <dbReference type="ARBA" id="ARBA00022592"/>
    </source>
</evidence>
<evidence type="ECO:0000256" key="3">
    <source>
        <dbReference type="ARBA" id="ARBA00011738"/>
    </source>
</evidence>
<comment type="subunit">
    <text evidence="3 8">Homodimer.</text>
</comment>
<evidence type="ECO:0000256" key="7">
    <source>
        <dbReference type="ARBA" id="ARBA00056181"/>
    </source>
</evidence>
<evidence type="ECO:0000313" key="11">
    <source>
        <dbReference type="Proteomes" id="UP000278542"/>
    </source>
</evidence>
<feature type="domain" description="PhoU" evidence="9">
    <location>
        <begin position="24"/>
        <end position="110"/>
    </location>
</feature>
<dbReference type="Proteomes" id="UP000278542">
    <property type="component" value="Unassembled WGS sequence"/>
</dbReference>
<dbReference type="PANTHER" id="PTHR42930">
    <property type="entry name" value="PHOSPHATE-SPECIFIC TRANSPORT SYSTEM ACCESSORY PROTEIN PHOU"/>
    <property type="match status" value="1"/>
</dbReference>
<evidence type="ECO:0000256" key="4">
    <source>
        <dbReference type="ARBA" id="ARBA00022448"/>
    </source>
</evidence>
<evidence type="ECO:0000256" key="5">
    <source>
        <dbReference type="ARBA" id="ARBA00022490"/>
    </source>
</evidence>